<dbReference type="GO" id="GO:0004045">
    <property type="term" value="F:peptidyl-tRNA hydrolase activity"/>
    <property type="evidence" value="ECO:0007669"/>
    <property type="project" value="UniProtKB-EC"/>
</dbReference>
<dbReference type="PANTHER" id="PTHR12649">
    <property type="entry name" value="PEPTIDYL-TRNA HYDROLASE 2"/>
    <property type="match status" value="1"/>
</dbReference>
<proteinExistence type="inferred from homology"/>
<dbReference type="KEGG" id="eiv:EIN_154720"/>
<sequence>MSAVIITLTVIVVTQFIVIVFLLTRRKQNNQIESKEKNPDSFEEPNEEYKLVLCVRKDLKMGKGKIAAQCGHAAVGCVLKAQKTDKKALESWQYCGQAKVALNVNDLEELNELEKQAKGLGLITKKICDAGRTQVEPGSITVLGIGPGPKSVINEVTGKLKLL</sequence>
<dbReference type="PANTHER" id="PTHR12649:SF11">
    <property type="entry name" value="PEPTIDYL-TRNA HYDROLASE 2, MITOCHONDRIAL"/>
    <property type="match status" value="1"/>
</dbReference>
<name>A0A0A1U908_ENTIV</name>
<dbReference type="EC" id="3.1.1.29" evidence="1"/>
<dbReference type="AlphaFoldDB" id="A0A0A1U908"/>
<dbReference type="Proteomes" id="UP000014680">
    <property type="component" value="Unassembled WGS sequence"/>
</dbReference>
<keyword evidence="5" id="KW-0812">Transmembrane</keyword>
<dbReference type="EMBL" id="KB206474">
    <property type="protein sequence ID" value="ELP91395.1"/>
    <property type="molecule type" value="Genomic_DNA"/>
</dbReference>
<dbReference type="RefSeq" id="XP_004258166.1">
    <property type="nucleotide sequence ID" value="XM_004258118.1"/>
</dbReference>
<comment type="similarity">
    <text evidence="3">Belongs to the PTH2 family.</text>
</comment>
<dbReference type="Pfam" id="PF01981">
    <property type="entry name" value="PTH2"/>
    <property type="match status" value="1"/>
</dbReference>
<keyword evidence="5" id="KW-0472">Membrane</keyword>
<evidence type="ECO:0000256" key="3">
    <source>
        <dbReference type="ARBA" id="ARBA00038050"/>
    </source>
</evidence>
<dbReference type="InterPro" id="IPR023476">
    <property type="entry name" value="Pep_tRNA_hydro_II_dom_sf"/>
</dbReference>
<comment type="catalytic activity">
    <reaction evidence="4">
        <text>an N-acyl-L-alpha-aminoacyl-tRNA + H2O = an N-acyl-L-amino acid + a tRNA + H(+)</text>
        <dbReference type="Rhea" id="RHEA:54448"/>
        <dbReference type="Rhea" id="RHEA-COMP:10123"/>
        <dbReference type="Rhea" id="RHEA-COMP:13883"/>
        <dbReference type="ChEBI" id="CHEBI:15377"/>
        <dbReference type="ChEBI" id="CHEBI:15378"/>
        <dbReference type="ChEBI" id="CHEBI:59874"/>
        <dbReference type="ChEBI" id="CHEBI:78442"/>
        <dbReference type="ChEBI" id="CHEBI:138191"/>
        <dbReference type="EC" id="3.1.1.29"/>
    </reaction>
</comment>
<dbReference type="OMA" id="GHAAVEC"/>
<evidence type="ECO:0000256" key="5">
    <source>
        <dbReference type="SAM" id="Phobius"/>
    </source>
</evidence>
<keyword evidence="7" id="KW-1185">Reference proteome</keyword>
<dbReference type="Gene3D" id="3.40.1490.10">
    <property type="entry name" value="Bit1"/>
    <property type="match status" value="1"/>
</dbReference>
<evidence type="ECO:0000313" key="7">
    <source>
        <dbReference type="Proteomes" id="UP000014680"/>
    </source>
</evidence>
<keyword evidence="5" id="KW-1133">Transmembrane helix</keyword>
<accession>A0A0A1U908</accession>
<feature type="transmembrane region" description="Helical" evidence="5">
    <location>
        <begin position="6"/>
        <end position="24"/>
    </location>
</feature>
<evidence type="ECO:0000256" key="4">
    <source>
        <dbReference type="ARBA" id="ARBA00048707"/>
    </source>
</evidence>
<dbReference type="NCBIfam" id="TIGR00283">
    <property type="entry name" value="arch_pth2"/>
    <property type="match status" value="1"/>
</dbReference>
<dbReference type="CDD" id="cd02430">
    <property type="entry name" value="PTH2"/>
    <property type="match status" value="1"/>
</dbReference>
<dbReference type="VEuPathDB" id="AmoebaDB:EIN_154720"/>
<dbReference type="GeneID" id="14890286"/>
<evidence type="ECO:0000256" key="1">
    <source>
        <dbReference type="ARBA" id="ARBA00013260"/>
    </source>
</evidence>
<evidence type="ECO:0000313" key="6">
    <source>
        <dbReference type="EMBL" id="ELP91395.1"/>
    </source>
</evidence>
<evidence type="ECO:0000256" key="2">
    <source>
        <dbReference type="ARBA" id="ARBA00022801"/>
    </source>
</evidence>
<dbReference type="NCBIfam" id="NF003314">
    <property type="entry name" value="PRK04322.1"/>
    <property type="match status" value="1"/>
</dbReference>
<protein>
    <recommendedName>
        <fullName evidence="1">peptidyl-tRNA hydrolase</fullName>
        <ecNumber evidence="1">3.1.1.29</ecNumber>
    </recommendedName>
</protein>
<gene>
    <name evidence="6" type="ORF">EIN_154720</name>
</gene>
<dbReference type="FunFam" id="3.40.1490.10:FF:000001">
    <property type="entry name" value="Peptidyl-tRNA hydrolase 2"/>
    <property type="match status" value="1"/>
</dbReference>
<keyword evidence="2 6" id="KW-0378">Hydrolase</keyword>
<dbReference type="InterPro" id="IPR002833">
    <property type="entry name" value="PTH2"/>
</dbReference>
<organism evidence="6 7">
    <name type="scientific">Entamoeba invadens IP1</name>
    <dbReference type="NCBI Taxonomy" id="370355"/>
    <lineage>
        <taxon>Eukaryota</taxon>
        <taxon>Amoebozoa</taxon>
        <taxon>Evosea</taxon>
        <taxon>Archamoebae</taxon>
        <taxon>Mastigamoebida</taxon>
        <taxon>Entamoebidae</taxon>
        <taxon>Entamoeba</taxon>
    </lineage>
</organism>
<dbReference type="SUPFAM" id="SSF102462">
    <property type="entry name" value="Peptidyl-tRNA hydrolase II"/>
    <property type="match status" value="1"/>
</dbReference>
<dbReference type="GO" id="GO:0005829">
    <property type="term" value="C:cytosol"/>
    <property type="evidence" value="ECO:0007669"/>
    <property type="project" value="TreeGrafter"/>
</dbReference>
<reference evidence="6 7" key="1">
    <citation type="submission" date="2012-10" db="EMBL/GenBank/DDBJ databases">
        <authorList>
            <person name="Zafar N."/>
            <person name="Inman J."/>
            <person name="Hall N."/>
            <person name="Lorenzi H."/>
            <person name="Caler E."/>
        </authorList>
    </citation>
    <scope>NUCLEOTIDE SEQUENCE [LARGE SCALE GENOMIC DNA]</scope>
    <source>
        <strain evidence="6 7">IP1</strain>
    </source>
</reference>
<dbReference type="OrthoDB" id="1733656at2759"/>